<gene>
    <name evidence="2" type="ORF">BFJ72_g3543</name>
</gene>
<feature type="domain" description="Heterokaryon incompatibility" evidence="1">
    <location>
        <begin position="529"/>
        <end position="618"/>
    </location>
</feature>
<accession>A0A420TTT3</accession>
<organism evidence="2 3">
    <name type="scientific">Gibberella intermedia</name>
    <name type="common">Bulb rot disease fungus</name>
    <name type="synonym">Fusarium proliferatum</name>
    <dbReference type="NCBI Taxonomy" id="948311"/>
    <lineage>
        <taxon>Eukaryota</taxon>
        <taxon>Fungi</taxon>
        <taxon>Dikarya</taxon>
        <taxon>Ascomycota</taxon>
        <taxon>Pezizomycotina</taxon>
        <taxon>Sordariomycetes</taxon>
        <taxon>Hypocreomycetidae</taxon>
        <taxon>Hypocreales</taxon>
        <taxon>Nectriaceae</taxon>
        <taxon>Fusarium</taxon>
        <taxon>Fusarium fujikuroi species complex</taxon>
    </lineage>
</organism>
<name>A0A420TTT3_GIBIN</name>
<evidence type="ECO:0000259" key="1">
    <source>
        <dbReference type="Pfam" id="PF06985"/>
    </source>
</evidence>
<dbReference type="Proteomes" id="UP000283569">
    <property type="component" value="Unassembled WGS sequence"/>
</dbReference>
<dbReference type="PANTHER" id="PTHR10622">
    <property type="entry name" value="HET DOMAIN-CONTAINING PROTEIN"/>
    <property type="match status" value="1"/>
</dbReference>
<dbReference type="PANTHER" id="PTHR10622:SF12">
    <property type="entry name" value="HET DOMAIN-CONTAINING PROTEIN"/>
    <property type="match status" value="1"/>
</dbReference>
<dbReference type="AlphaFoldDB" id="A0A420TTT3"/>
<sequence>MESLPRARRKAGWKKIQMTCDASRQANISHAWVDTCCIDKRSSAELSEAINSMFAWYQQSSICYVYLSDLVFPCTPVDSVMPGTDEGRQLADAAFSKLENEMGTCRWFTRGWTLQELIAPSQVMFFDQNWNRIGSRTSGSDLRFIKILERLTGIPSSVLEYKSDIATIPVAQRMSWAASRETTRVEDIAYCLLGIFDVNMPLLYGEGSKSFFRLQEEIAKNYDDLSLFAWKQDSSSYGIGVLRGCFANSPAEFVHWLNIEVRVKGFESGMEVTSKNVKMDGRVLRQEDYPSGIGQGLDCILDLGVRDPDDKNHSLGILLTSSGRSNTYFRFKPYELIKLPPRRAIVCDDDLFDDDPSDLVDCLNDEALESLEQKTISIRKSISIQEASIMGHNQMPVFKVHWHDDVLKVLKSVNGQNTREFIPTFECHPSSASHEDGTLTWVIDFELQISPQHVVSFVLVAGLQWSPYNSRLLSGYQQASLHGQDFWAVLLGEGRAYVTSDRGLSDDHPTTIEILREFDWDNSLIVRQIKQLKNAEKGVQVAMMGRIYSTARHTVIHLGKSPKGFEKLVKYLEVQSQTMMHGNTPAIGQFSLAADEADCMRRNLLSKPWFRRVWVFQELVLSTDIWVQCDDLRMRWHYFCNIVETKNVIAAMLLDTLSDSIVQQAQPRDLTPLEDMNSRRYGAFEAPLSTILSSRRGFGATYRRDIVFGHLGVVSDRDRCDSFTKIDYDRDLAHASVACCSVFPRSRVFSCMP</sequence>
<feature type="domain" description="Heterokaryon incompatibility" evidence="1">
    <location>
        <begin position="16"/>
        <end position="116"/>
    </location>
</feature>
<dbReference type="Pfam" id="PF06985">
    <property type="entry name" value="HET"/>
    <property type="match status" value="2"/>
</dbReference>
<evidence type="ECO:0000313" key="3">
    <source>
        <dbReference type="Proteomes" id="UP000283569"/>
    </source>
</evidence>
<protein>
    <recommendedName>
        <fullName evidence="1">Heterokaryon incompatibility domain-containing protein</fullName>
    </recommendedName>
</protein>
<proteinExistence type="predicted"/>
<dbReference type="EMBL" id="MRDB01000009">
    <property type="protein sequence ID" value="RKL44892.1"/>
    <property type="molecule type" value="Genomic_DNA"/>
</dbReference>
<comment type="caution">
    <text evidence="2">The sequence shown here is derived from an EMBL/GenBank/DDBJ whole genome shotgun (WGS) entry which is preliminary data.</text>
</comment>
<evidence type="ECO:0000313" key="2">
    <source>
        <dbReference type="EMBL" id="RKL44892.1"/>
    </source>
</evidence>
<reference evidence="2 3" key="1">
    <citation type="journal article" date="2018" name="Sci. Rep.">
        <title>Characterisation of pathogen-specific regions and novel effector candidates in Fusarium oxysporum f. sp. cepae.</title>
        <authorList>
            <person name="Armitage A.D."/>
            <person name="Taylor A."/>
            <person name="Sobczyk M.K."/>
            <person name="Baxter L."/>
            <person name="Greenfield B.P."/>
            <person name="Bates H.J."/>
            <person name="Wilson F."/>
            <person name="Jackson A.C."/>
            <person name="Ott S."/>
            <person name="Harrison R.J."/>
            <person name="Clarkson J.P."/>
        </authorList>
    </citation>
    <scope>NUCLEOTIDE SEQUENCE [LARGE SCALE GENOMIC DNA]</scope>
    <source>
        <strain evidence="2 3">Fp_A8</strain>
    </source>
</reference>
<dbReference type="InterPro" id="IPR010730">
    <property type="entry name" value="HET"/>
</dbReference>